<accession>A0A9P6ISR8</accession>
<gene>
    <name evidence="1" type="ORF">BGZ65_009711</name>
</gene>
<dbReference type="OrthoDB" id="4062651at2759"/>
<dbReference type="Proteomes" id="UP000749646">
    <property type="component" value="Unassembled WGS sequence"/>
</dbReference>
<reference evidence="1" key="1">
    <citation type="journal article" date="2020" name="Fungal Divers.">
        <title>Resolving the Mortierellaceae phylogeny through synthesis of multi-gene phylogenetics and phylogenomics.</title>
        <authorList>
            <person name="Vandepol N."/>
            <person name="Liber J."/>
            <person name="Desiro A."/>
            <person name="Na H."/>
            <person name="Kennedy M."/>
            <person name="Barry K."/>
            <person name="Grigoriev I.V."/>
            <person name="Miller A.N."/>
            <person name="O'Donnell K."/>
            <person name="Stajich J.E."/>
            <person name="Bonito G."/>
        </authorList>
    </citation>
    <scope>NUCLEOTIDE SEQUENCE</scope>
    <source>
        <strain evidence="1">MES-2147</strain>
    </source>
</reference>
<dbReference type="EMBL" id="JAAAHW010007759">
    <property type="protein sequence ID" value="KAF9946438.1"/>
    <property type="molecule type" value="Genomic_DNA"/>
</dbReference>
<dbReference type="Gene3D" id="1.25.40.20">
    <property type="entry name" value="Ankyrin repeat-containing domain"/>
    <property type="match status" value="1"/>
</dbReference>
<dbReference type="InterPro" id="IPR036770">
    <property type="entry name" value="Ankyrin_rpt-contain_sf"/>
</dbReference>
<evidence type="ECO:0000313" key="2">
    <source>
        <dbReference type="Proteomes" id="UP000749646"/>
    </source>
</evidence>
<proteinExistence type="predicted"/>
<dbReference type="AlphaFoldDB" id="A0A9P6ISR8"/>
<comment type="caution">
    <text evidence="1">The sequence shown here is derived from an EMBL/GenBank/DDBJ whole genome shotgun (WGS) entry which is preliminary data.</text>
</comment>
<evidence type="ECO:0000313" key="1">
    <source>
        <dbReference type="EMBL" id="KAF9946438.1"/>
    </source>
</evidence>
<organism evidence="1 2">
    <name type="scientific">Modicella reniformis</name>
    <dbReference type="NCBI Taxonomy" id="1440133"/>
    <lineage>
        <taxon>Eukaryota</taxon>
        <taxon>Fungi</taxon>
        <taxon>Fungi incertae sedis</taxon>
        <taxon>Mucoromycota</taxon>
        <taxon>Mortierellomycotina</taxon>
        <taxon>Mortierellomycetes</taxon>
        <taxon>Mortierellales</taxon>
        <taxon>Mortierellaceae</taxon>
        <taxon>Modicella</taxon>
    </lineage>
</organism>
<protein>
    <submittedName>
        <fullName evidence="1">Uncharacterized protein</fullName>
    </submittedName>
</protein>
<feature type="non-terminal residue" evidence="1">
    <location>
        <position position="1"/>
    </location>
</feature>
<name>A0A9P6ISR8_9FUNG</name>
<keyword evidence="2" id="KW-1185">Reference proteome</keyword>
<sequence>ILTNGTNPNAVISLPAYSMLAEVAPIHVACFYQPENLMDVLKLLQSHGANMQLVTTMTHQSALHIVLEYATNYTLALEACTFLMQECGLSVNDQDNRGVTPFHKFLKNPHLSSRPSVAASELYTLLRERGQANLIIESHNEGNALGMAARYLRVDLLKLFLLTDIACSEPRCLVYALNQVEAPLSETRPSKESQDLCRVILVEWTGERGENKRIQMAERILEHQGLSLTVAAPPSSSSTHKSRKPSIGNMGILNIAKYRKTKEEPVPAVPALPSKVANEVDVARKILQSSIAKQQKLKAFMAQSGF</sequence>
<dbReference type="SUPFAM" id="SSF48403">
    <property type="entry name" value="Ankyrin repeat"/>
    <property type="match status" value="1"/>
</dbReference>